<organism evidence="9">
    <name type="scientific">Pycnococcus provasolii</name>
    <dbReference type="NCBI Taxonomy" id="41880"/>
    <lineage>
        <taxon>Eukaryota</taxon>
        <taxon>Viridiplantae</taxon>
        <taxon>Chlorophyta</taxon>
        <taxon>Pseudoscourfieldiophyceae</taxon>
        <taxon>Pseudoscourfieldiales</taxon>
        <taxon>Pycnococcaceae</taxon>
        <taxon>Pycnococcus</taxon>
    </lineage>
</organism>
<name>A0A7S2AGD8_9CHLO</name>
<evidence type="ECO:0000256" key="4">
    <source>
        <dbReference type="ARBA" id="ARBA00022692"/>
    </source>
</evidence>
<evidence type="ECO:0000256" key="7">
    <source>
        <dbReference type="PIRNR" id="PIRNR010045"/>
    </source>
</evidence>
<dbReference type="GO" id="GO:0072546">
    <property type="term" value="C:EMC complex"/>
    <property type="evidence" value="ECO:0007669"/>
    <property type="project" value="TreeGrafter"/>
</dbReference>
<evidence type="ECO:0000256" key="6">
    <source>
        <dbReference type="ARBA" id="ARBA00023136"/>
    </source>
</evidence>
<evidence type="ECO:0000256" key="2">
    <source>
        <dbReference type="ARBA" id="ARBA00005376"/>
    </source>
</evidence>
<sequence>MSSMAAASTTGASSSSALSNSLTLDPAIRTWVLVPISLAMFLIGVIRHHASRLLATGPRKVELKAVRESQAVMRASRLRMNHAWISREASFRMRRAFFNDKKEGVLQQKVKNNNPQAQMMSDPSMMQDMMMKNMSMIIPQSLTFMWVSFFFSGFVMAKAPFPLTQKFRVMLQRGIDISGSLDVTYVSSLSWYFMNMFGMRGLFTLTLGEGNAIDDTALMQQQMEQAGAGMDKANAFVMERENLELIEARDGLVYEKAEERAAKVLKRALRAR</sequence>
<dbReference type="AlphaFoldDB" id="A0A7S2AGD8"/>
<gene>
    <name evidence="9" type="ORF">PPRO1471_LOCUS415</name>
</gene>
<dbReference type="PANTHER" id="PTHR13116">
    <property type="entry name" value="ER MEMBRANE PROTEIN COMPLEX SUBUNIT 3"/>
    <property type="match status" value="1"/>
</dbReference>
<feature type="transmembrane region" description="Helical" evidence="8">
    <location>
        <begin position="27"/>
        <end position="46"/>
    </location>
</feature>
<keyword evidence="4 8" id="KW-0812">Transmembrane</keyword>
<dbReference type="PANTHER" id="PTHR13116:SF5">
    <property type="entry name" value="ER MEMBRANE PROTEIN COMPLEX SUBUNIT 3"/>
    <property type="match status" value="1"/>
</dbReference>
<dbReference type="Pfam" id="PF01956">
    <property type="entry name" value="EMC3_TMCO1"/>
    <property type="match status" value="1"/>
</dbReference>
<reference evidence="9" key="1">
    <citation type="submission" date="2021-01" db="EMBL/GenBank/DDBJ databases">
        <authorList>
            <person name="Corre E."/>
            <person name="Pelletier E."/>
            <person name="Niang G."/>
            <person name="Scheremetjew M."/>
            <person name="Finn R."/>
            <person name="Kale V."/>
            <person name="Holt S."/>
            <person name="Cochrane G."/>
            <person name="Meng A."/>
            <person name="Brown T."/>
            <person name="Cohen L."/>
        </authorList>
    </citation>
    <scope>NUCLEOTIDE SEQUENCE</scope>
    <source>
        <strain evidence="9">RCC733</strain>
    </source>
</reference>
<dbReference type="InterPro" id="IPR002809">
    <property type="entry name" value="EMC3/TMCO1"/>
</dbReference>
<dbReference type="SMART" id="SM01415">
    <property type="entry name" value="DUF106"/>
    <property type="match status" value="1"/>
</dbReference>
<dbReference type="PIRSF" id="PIRSF010045">
    <property type="entry name" value="DUF850_TM_euk"/>
    <property type="match status" value="1"/>
</dbReference>
<evidence type="ECO:0000256" key="1">
    <source>
        <dbReference type="ARBA" id="ARBA00004141"/>
    </source>
</evidence>
<proteinExistence type="inferred from homology"/>
<dbReference type="InterPro" id="IPR008568">
    <property type="entry name" value="EMC3"/>
</dbReference>
<evidence type="ECO:0000256" key="8">
    <source>
        <dbReference type="SAM" id="Phobius"/>
    </source>
</evidence>
<dbReference type="GO" id="GO:0034975">
    <property type="term" value="P:protein folding in endoplasmic reticulum"/>
    <property type="evidence" value="ECO:0007669"/>
    <property type="project" value="TreeGrafter"/>
</dbReference>
<comment type="subcellular location">
    <subcellularLocation>
        <location evidence="1">Membrane</location>
        <topology evidence="1">Multi-pass membrane protein</topology>
    </subcellularLocation>
</comment>
<evidence type="ECO:0000256" key="5">
    <source>
        <dbReference type="ARBA" id="ARBA00022989"/>
    </source>
</evidence>
<comment type="similarity">
    <text evidence="2 7">Belongs to the EMC3 family.</text>
</comment>
<evidence type="ECO:0000256" key="3">
    <source>
        <dbReference type="ARBA" id="ARBA00020822"/>
    </source>
</evidence>
<protein>
    <recommendedName>
        <fullName evidence="3 7">ER membrane protein complex subunit 3</fullName>
    </recommendedName>
</protein>
<keyword evidence="6 8" id="KW-0472">Membrane</keyword>
<feature type="transmembrane region" description="Helical" evidence="8">
    <location>
        <begin position="136"/>
        <end position="157"/>
    </location>
</feature>
<accession>A0A7S2AGD8</accession>
<evidence type="ECO:0000313" key="9">
    <source>
        <dbReference type="EMBL" id="CAD9367178.1"/>
    </source>
</evidence>
<keyword evidence="5 8" id="KW-1133">Transmembrane helix</keyword>
<dbReference type="EMBL" id="HBGR01000643">
    <property type="protein sequence ID" value="CAD9367178.1"/>
    <property type="molecule type" value="Transcribed_RNA"/>
</dbReference>